<dbReference type="Gene3D" id="3.30.300.30">
    <property type="match status" value="1"/>
</dbReference>
<dbReference type="Pfam" id="PF16177">
    <property type="entry name" value="ACAS_N"/>
    <property type="match status" value="1"/>
</dbReference>
<proteinExistence type="inferred from homology"/>
<dbReference type="PANTHER" id="PTHR42921:SF1">
    <property type="entry name" value="ACETOACETYL-COA SYNTHETASE"/>
    <property type="match status" value="1"/>
</dbReference>
<evidence type="ECO:0000259" key="5">
    <source>
        <dbReference type="Pfam" id="PF00501"/>
    </source>
</evidence>
<name>A0ABN1TMZ2_9ACTN</name>
<dbReference type="InterPro" id="IPR045851">
    <property type="entry name" value="AMP-bd_C_sf"/>
</dbReference>
<dbReference type="Gene3D" id="3.40.50.12780">
    <property type="entry name" value="N-terminal domain of ligase-like"/>
    <property type="match status" value="1"/>
</dbReference>
<keyword evidence="8" id="KW-1185">Reference proteome</keyword>
<dbReference type="RefSeq" id="WP_343991620.1">
    <property type="nucleotide sequence ID" value="NZ_BAAALG010000002.1"/>
</dbReference>
<dbReference type="SUPFAM" id="SSF56801">
    <property type="entry name" value="Acetyl-CoA synthetase-like"/>
    <property type="match status" value="1"/>
</dbReference>
<keyword evidence="4" id="KW-0067">ATP-binding</keyword>
<comment type="caution">
    <text evidence="7">The sequence shown here is derived from an EMBL/GenBank/DDBJ whole genome shotgun (WGS) entry which is preliminary data.</text>
</comment>
<accession>A0ABN1TMZ2</accession>
<protein>
    <submittedName>
        <fullName evidence="7">Acetoacetate--CoA ligase</fullName>
    </submittedName>
</protein>
<keyword evidence="2 7" id="KW-0436">Ligase</keyword>
<dbReference type="InterPro" id="IPR032387">
    <property type="entry name" value="ACAS_N"/>
</dbReference>
<dbReference type="NCBIfam" id="NF002937">
    <property type="entry name" value="PRK03584.1"/>
    <property type="match status" value="1"/>
</dbReference>
<dbReference type="InterPro" id="IPR042099">
    <property type="entry name" value="ANL_N_sf"/>
</dbReference>
<evidence type="ECO:0000259" key="6">
    <source>
        <dbReference type="Pfam" id="PF16177"/>
    </source>
</evidence>
<dbReference type="PANTHER" id="PTHR42921">
    <property type="entry name" value="ACETOACETYL-COA SYNTHETASE"/>
    <property type="match status" value="1"/>
</dbReference>
<evidence type="ECO:0000256" key="4">
    <source>
        <dbReference type="ARBA" id="ARBA00022840"/>
    </source>
</evidence>
<feature type="domain" description="AMP-dependent synthetase/ligase" evidence="5">
    <location>
        <begin position="96"/>
        <end position="457"/>
    </location>
</feature>
<evidence type="ECO:0000256" key="2">
    <source>
        <dbReference type="ARBA" id="ARBA00022598"/>
    </source>
</evidence>
<evidence type="ECO:0000313" key="7">
    <source>
        <dbReference type="EMBL" id="GAA1094617.1"/>
    </source>
</evidence>
<dbReference type="InterPro" id="IPR005914">
    <property type="entry name" value="Acac_CoA_synth"/>
</dbReference>
<organism evidence="7 8">
    <name type="scientific">Nocardioides dubius</name>
    <dbReference type="NCBI Taxonomy" id="317019"/>
    <lineage>
        <taxon>Bacteria</taxon>
        <taxon>Bacillati</taxon>
        <taxon>Actinomycetota</taxon>
        <taxon>Actinomycetes</taxon>
        <taxon>Propionibacteriales</taxon>
        <taxon>Nocardioidaceae</taxon>
        <taxon>Nocardioides</taxon>
    </lineage>
</organism>
<evidence type="ECO:0000256" key="3">
    <source>
        <dbReference type="ARBA" id="ARBA00022741"/>
    </source>
</evidence>
<dbReference type="GO" id="GO:0016874">
    <property type="term" value="F:ligase activity"/>
    <property type="evidence" value="ECO:0007669"/>
    <property type="project" value="UniProtKB-KW"/>
</dbReference>
<dbReference type="NCBIfam" id="TIGR01217">
    <property type="entry name" value="ac_ac_CoA_syn"/>
    <property type="match status" value="1"/>
</dbReference>
<evidence type="ECO:0000313" key="8">
    <source>
        <dbReference type="Proteomes" id="UP001501581"/>
    </source>
</evidence>
<reference evidence="7 8" key="1">
    <citation type="journal article" date="2019" name="Int. J. Syst. Evol. Microbiol.">
        <title>The Global Catalogue of Microorganisms (GCM) 10K type strain sequencing project: providing services to taxonomists for standard genome sequencing and annotation.</title>
        <authorList>
            <consortium name="The Broad Institute Genomics Platform"/>
            <consortium name="The Broad Institute Genome Sequencing Center for Infectious Disease"/>
            <person name="Wu L."/>
            <person name="Ma J."/>
        </authorList>
    </citation>
    <scope>NUCLEOTIDE SEQUENCE [LARGE SCALE GENOMIC DNA]</scope>
    <source>
        <strain evidence="7 8">JCM 13008</strain>
    </source>
</reference>
<gene>
    <name evidence="7" type="ORF">GCM10009668_08080</name>
</gene>
<dbReference type="EMBL" id="BAAALG010000002">
    <property type="protein sequence ID" value="GAA1094617.1"/>
    <property type="molecule type" value="Genomic_DNA"/>
</dbReference>
<sequence length="637" mass="67874">MSTLPAPVGAMDRYRAWLAESGRVACPDYAALHRWSVTETGAFWRSIVDYFEVPLSPLAAPDAVLVDDAMPGAHWFGEGRLNYVDQVRRHRDAAGPAVVALDEAGGRVELSWRSLLAQTAAFAAWLRDNGIGPGDVVAGYLPNIAETVVCFLGTAAVGATWTTCAPDLAPEAAANRFAVTSPTVLISADAHRHGGKVIDLVAPSAELASRLPGLAHHLTLARGGGPVPGRVDLRSVLDQTHPLVVAETPFDAPLWAVYSSGTTGTPKAMLHSHGGIVLEHLKWLGLHLEIDSGDRFHWYTTTSWMMWNAQVGALLLGATAVLLEGSPTYPAKDALWRLAAAESITHLGTSAGYLALCDRDQIDLAGHDLSAVVEVGSTGAPLSPAAAGWVARELPEVRLRSASGGTDVCSAFAGGVPLLDEPRPGDLQGPLLGVALEAWDDAGDPTSGVGELVVTRPMPSMPIRFLGDPDGTTYHAAYFDRFPGVWCHGDWITLHPDYSVTVHGRSDATINRNGIRLGSADAYGVLDQIDWIEDSLLVGVEQDGGRYWLPLFIAPATGHTVAAADLDELRARIRRQLSARHLPDEIIVVERLPRTPNGKRLEVPVKRLLMGHDLTAMIAGLLPADAAAMTALSTHRP</sequence>
<evidence type="ECO:0000256" key="1">
    <source>
        <dbReference type="ARBA" id="ARBA00006432"/>
    </source>
</evidence>
<feature type="domain" description="Acetyl-coenzyme A synthetase N-terminal" evidence="6">
    <location>
        <begin position="29"/>
        <end position="84"/>
    </location>
</feature>
<dbReference type="Pfam" id="PF00501">
    <property type="entry name" value="AMP-binding"/>
    <property type="match status" value="1"/>
</dbReference>
<comment type="similarity">
    <text evidence="1">Belongs to the ATP-dependent AMP-binding enzyme family.</text>
</comment>
<keyword evidence="3" id="KW-0547">Nucleotide-binding</keyword>
<dbReference type="InterPro" id="IPR000873">
    <property type="entry name" value="AMP-dep_synth/lig_dom"/>
</dbReference>
<dbReference type="Proteomes" id="UP001501581">
    <property type="component" value="Unassembled WGS sequence"/>
</dbReference>